<dbReference type="Pfam" id="PF06026">
    <property type="entry name" value="Rib_5-P_isom_A"/>
    <property type="match status" value="1"/>
</dbReference>
<keyword evidence="4" id="KW-1185">Reference proteome</keyword>
<dbReference type="InterPro" id="IPR004788">
    <property type="entry name" value="Ribose5P_isomerase_type_A"/>
</dbReference>
<dbReference type="EMBL" id="CP003378">
    <property type="protein sequence ID" value="AFZ70294.1"/>
    <property type="molecule type" value="Genomic_DNA"/>
</dbReference>
<dbReference type="GO" id="GO:0004751">
    <property type="term" value="F:ribose-5-phosphate isomerase activity"/>
    <property type="evidence" value="ECO:0007669"/>
    <property type="project" value="UniProtKB-UniRule"/>
</dbReference>
<evidence type="ECO:0000256" key="1">
    <source>
        <dbReference type="ARBA" id="ARBA00023235"/>
    </source>
</evidence>
<dbReference type="Proteomes" id="UP000010469">
    <property type="component" value="Chromosome"/>
</dbReference>
<evidence type="ECO:0000256" key="2">
    <source>
        <dbReference type="NCBIfam" id="TIGR00021"/>
    </source>
</evidence>
<dbReference type="Gene3D" id="3.40.50.1360">
    <property type="match status" value="1"/>
</dbReference>
<dbReference type="EC" id="5.3.1.6" evidence="2"/>
<accession>L0AA43</accession>
<dbReference type="InterPro" id="IPR037171">
    <property type="entry name" value="NagB/RpiA_transferase-like"/>
</dbReference>
<dbReference type="CDD" id="cd01398">
    <property type="entry name" value="RPI_A"/>
    <property type="match status" value="1"/>
</dbReference>
<dbReference type="PANTHER" id="PTHR11934:SF0">
    <property type="entry name" value="RIBOSE-5-PHOSPHATE ISOMERASE"/>
    <property type="match status" value="1"/>
</dbReference>
<dbReference type="SUPFAM" id="SSF75445">
    <property type="entry name" value="D-ribose-5-phosphate isomerase (RpiA), lid domain"/>
    <property type="match status" value="1"/>
</dbReference>
<dbReference type="eggNOG" id="arCOG01122">
    <property type="taxonomic scope" value="Archaea"/>
</dbReference>
<dbReference type="GO" id="GO:0005829">
    <property type="term" value="C:cytosol"/>
    <property type="evidence" value="ECO:0007669"/>
    <property type="project" value="TreeGrafter"/>
</dbReference>
<proteinExistence type="predicted"/>
<gene>
    <name evidence="3" type="ordered locus">Calag_0533</name>
</gene>
<dbReference type="STRING" id="1056495.Calag_0533"/>
<reference evidence="4" key="1">
    <citation type="submission" date="2012-03" db="EMBL/GenBank/DDBJ databases">
        <title>Complete genome of Caldisphaera lagunensis DSM 15908.</title>
        <authorList>
            <person name="Lucas S."/>
            <person name="Copeland A."/>
            <person name="Lapidus A."/>
            <person name="Glavina del Rio T."/>
            <person name="Dalin E."/>
            <person name="Tice H."/>
            <person name="Bruce D."/>
            <person name="Goodwin L."/>
            <person name="Pitluck S."/>
            <person name="Peters L."/>
            <person name="Mikhailova N."/>
            <person name="Teshima H."/>
            <person name="Kyrpides N."/>
            <person name="Mavromatis K."/>
            <person name="Ivanova N."/>
            <person name="Brettin T."/>
            <person name="Detter J.C."/>
            <person name="Han C."/>
            <person name="Larimer F."/>
            <person name="Land M."/>
            <person name="Hauser L."/>
            <person name="Markowitz V."/>
            <person name="Cheng J.-F."/>
            <person name="Hugenholtz P."/>
            <person name="Woyke T."/>
            <person name="Wu D."/>
            <person name="Spring S."/>
            <person name="Schroeder M."/>
            <person name="Brambilla E."/>
            <person name="Klenk H.-P."/>
            <person name="Eisen J.A."/>
        </authorList>
    </citation>
    <scope>NUCLEOTIDE SEQUENCE [LARGE SCALE GENOMIC DNA]</scope>
    <source>
        <strain evidence="4">DSM 15908 / JCM 11604 / IC-154</strain>
    </source>
</reference>
<dbReference type="Gene3D" id="3.30.70.260">
    <property type="match status" value="1"/>
</dbReference>
<organism evidence="3 4">
    <name type="scientific">Caldisphaera lagunensis (strain DSM 15908 / JCM 11604 / ANMR 0165 / IC-154)</name>
    <dbReference type="NCBI Taxonomy" id="1056495"/>
    <lineage>
        <taxon>Archaea</taxon>
        <taxon>Thermoproteota</taxon>
        <taxon>Thermoprotei</taxon>
        <taxon>Acidilobales</taxon>
        <taxon>Caldisphaeraceae</taxon>
        <taxon>Caldisphaera</taxon>
    </lineage>
</organism>
<sequence>MHCDPKKEAAKGALELIKEFISNYEIIGLGTGSTTQAFIMESKELLKNKKLISSSNSTSLFLSSLGLETKEFPLLNSNYIYIDGADEVTKQGYMIKGRGGALLGEKILAYSSSLNIFVVSEEKLVNKLGEKRPVPIEVIPKAYPYLLNIFKRNNLRSELRQCNAKDGPIISDWGGYIIDVYTGPMDDPRYYDNMLRSFPGVVETGIFMGLSDYIVIGKESCGYDVIRIKR</sequence>
<dbReference type="InParanoid" id="L0AA43"/>
<dbReference type="GO" id="GO:0006014">
    <property type="term" value="P:D-ribose metabolic process"/>
    <property type="evidence" value="ECO:0007669"/>
    <property type="project" value="TreeGrafter"/>
</dbReference>
<dbReference type="SUPFAM" id="SSF100950">
    <property type="entry name" value="NagB/RpiA/CoA transferase-like"/>
    <property type="match status" value="1"/>
</dbReference>
<keyword evidence="1 3" id="KW-0413">Isomerase</keyword>
<dbReference type="HOGENOM" id="CLU_056590_1_1_2"/>
<dbReference type="AlphaFoldDB" id="L0AA43"/>
<dbReference type="KEGG" id="clg:Calag_0533"/>
<evidence type="ECO:0000313" key="3">
    <source>
        <dbReference type="EMBL" id="AFZ70294.1"/>
    </source>
</evidence>
<dbReference type="GO" id="GO:0009052">
    <property type="term" value="P:pentose-phosphate shunt, non-oxidative branch"/>
    <property type="evidence" value="ECO:0007669"/>
    <property type="project" value="InterPro"/>
</dbReference>
<dbReference type="FunCoup" id="L0AA43">
    <property type="interactions" value="262"/>
</dbReference>
<name>L0AA43_CALLD</name>
<protein>
    <recommendedName>
        <fullName evidence="2">Ribose 5-phosphate isomerase A</fullName>
        <ecNumber evidence="2">5.3.1.6</ecNumber>
    </recommendedName>
</protein>
<dbReference type="NCBIfam" id="TIGR00021">
    <property type="entry name" value="rpiA"/>
    <property type="match status" value="1"/>
</dbReference>
<dbReference type="PANTHER" id="PTHR11934">
    <property type="entry name" value="RIBOSE-5-PHOSPHATE ISOMERASE"/>
    <property type="match status" value="1"/>
</dbReference>
<evidence type="ECO:0000313" key="4">
    <source>
        <dbReference type="Proteomes" id="UP000010469"/>
    </source>
</evidence>